<keyword evidence="2" id="KW-0378">Hydrolase</keyword>
<keyword evidence="3" id="KW-1185">Reference proteome</keyword>
<dbReference type="InterPro" id="IPR044925">
    <property type="entry name" value="His-Me_finger_sf"/>
</dbReference>
<dbReference type="InterPro" id="IPR003615">
    <property type="entry name" value="HNH_nuc"/>
</dbReference>
<evidence type="ECO:0000259" key="1">
    <source>
        <dbReference type="SMART" id="SM00507"/>
    </source>
</evidence>
<keyword evidence="2" id="KW-0255">Endonuclease</keyword>
<dbReference type="KEGG" id="vg:19525639"/>
<dbReference type="Gene3D" id="3.90.75.20">
    <property type="match status" value="1"/>
</dbReference>
<accession>A0A023ZUR6</accession>
<dbReference type="GO" id="GO:0004519">
    <property type="term" value="F:endonuclease activity"/>
    <property type="evidence" value="ECO:0007669"/>
    <property type="project" value="UniProtKB-KW"/>
</dbReference>
<dbReference type="RefSeq" id="YP_009036002.1">
    <property type="nucleotide sequence ID" value="NC_024210.1"/>
</dbReference>
<dbReference type="EMBL" id="KJ668713">
    <property type="protein sequence ID" value="AHY83153.1"/>
    <property type="molecule type" value="Genomic_DNA"/>
</dbReference>
<organism evidence="2 3">
    <name type="scientific">Escherichia phage e4/1c</name>
    <dbReference type="NCBI Taxonomy" id="1495286"/>
    <lineage>
        <taxon>Viruses</taxon>
        <taxon>Duplodnaviria</taxon>
        <taxon>Heunggongvirae</taxon>
        <taxon>Uroviricota</taxon>
        <taxon>Caudoviricetes</taxon>
        <taxon>Drexlerviridae</taxon>
        <taxon>Rogunavirinae</taxon>
        <taxon>Rogunavirus</taxon>
        <taxon>Rogunavirus E41c</taxon>
    </lineage>
</organism>
<dbReference type="OrthoDB" id="21336at10239"/>
<protein>
    <submittedName>
        <fullName evidence="2">Putative endonuclease</fullName>
    </submittedName>
</protein>
<gene>
    <name evidence="2" type="primary">e41c_0003</name>
</gene>
<keyword evidence="2" id="KW-0540">Nuclease</keyword>
<dbReference type="Proteomes" id="UP000024438">
    <property type="component" value="Segment"/>
</dbReference>
<feature type="domain" description="HNH nuclease" evidence="1">
    <location>
        <begin position="52"/>
        <end position="100"/>
    </location>
</feature>
<evidence type="ECO:0000313" key="3">
    <source>
        <dbReference type="Proteomes" id="UP000024438"/>
    </source>
</evidence>
<reference evidence="2 3" key="1">
    <citation type="submission" date="2014-04" db="EMBL/GenBank/DDBJ databases">
        <title>Complete genome sequence of e4/1c, an Escherichia coli O157:H7-specific phage with proven potential as a biocontrol agent.</title>
        <authorList>
            <person name="McAuliffe O."/>
            <person name="Coffey B."/>
            <person name="Casey A."/>
            <person name="O'Sullivan O."/>
            <person name="Coffey A."/>
            <person name="Ross P."/>
        </authorList>
    </citation>
    <scope>NUCLEOTIDE SEQUENCE [LARGE SCALE GENOMIC DNA]</scope>
</reference>
<evidence type="ECO:0000313" key="2">
    <source>
        <dbReference type="EMBL" id="AHY83153.1"/>
    </source>
</evidence>
<name>A0A023ZUR6_9CAUD</name>
<dbReference type="SMART" id="SM00507">
    <property type="entry name" value="HNHc"/>
    <property type="match status" value="1"/>
</dbReference>
<sequence>MDELLLKEMEAIKMIERFFVDDDFFVRWADGPNKGKVAQKISRNGYATVRANEKVMMAHRVVYELMVGNIPDGMDIDHINHNKLDNNPSNLRCVTRSENMRNMKKPAITLADLPG</sequence>
<dbReference type="Pfam" id="PF13392">
    <property type="entry name" value="HNH_3"/>
    <property type="match status" value="1"/>
</dbReference>
<dbReference type="SUPFAM" id="SSF54060">
    <property type="entry name" value="His-Me finger endonucleases"/>
    <property type="match status" value="1"/>
</dbReference>
<proteinExistence type="predicted"/>